<dbReference type="SUPFAM" id="SSF46955">
    <property type="entry name" value="Putative DNA-binding domain"/>
    <property type="match status" value="1"/>
</dbReference>
<protein>
    <submittedName>
        <fullName evidence="2">DNA-binding protein</fullName>
    </submittedName>
</protein>
<accession>A0A519BHB5</accession>
<dbReference type="InterPro" id="IPR041657">
    <property type="entry name" value="HTH_17"/>
</dbReference>
<keyword evidence="2" id="KW-0238">DNA-binding</keyword>
<dbReference type="InterPro" id="IPR010093">
    <property type="entry name" value="SinI_DNA-bd"/>
</dbReference>
<proteinExistence type="predicted"/>
<dbReference type="Proteomes" id="UP000316562">
    <property type="component" value="Unassembled WGS sequence"/>
</dbReference>
<dbReference type="Gene3D" id="1.10.10.10">
    <property type="entry name" value="Winged helix-like DNA-binding domain superfamily/Winged helix DNA-binding domain"/>
    <property type="match status" value="1"/>
</dbReference>
<reference evidence="2 3" key="1">
    <citation type="journal article" date="2019" name="ISME J.">
        <title>Insights into ecological role of a new deltaproteobacterial order Candidatus Acidulodesulfobacterales by metagenomics and metatranscriptomics.</title>
        <authorList>
            <person name="Tan S."/>
            <person name="Liu J."/>
            <person name="Fang Y."/>
            <person name="Hedlund B.P."/>
            <person name="Lian Z.H."/>
            <person name="Huang L.Y."/>
            <person name="Li J.T."/>
            <person name="Huang L.N."/>
            <person name="Li W.J."/>
            <person name="Jiang H.C."/>
            <person name="Dong H.L."/>
            <person name="Shu W.S."/>
        </authorList>
    </citation>
    <scope>NUCLEOTIDE SEQUENCE [LARGE SCALE GENOMIC DNA]</scope>
    <source>
        <strain evidence="2">AP2</strain>
    </source>
</reference>
<sequence length="71" mass="7986">MKLVGIEKIAEMLDTSPKTIYDWTSTRKIPHYKLGRLVKFDVDAVMVWLETCEVKPYNRGTGGKSLKGGGK</sequence>
<dbReference type="Pfam" id="PF12728">
    <property type="entry name" value="HTH_17"/>
    <property type="match status" value="1"/>
</dbReference>
<evidence type="ECO:0000313" key="3">
    <source>
        <dbReference type="Proteomes" id="UP000316562"/>
    </source>
</evidence>
<gene>
    <name evidence="2" type="ORF">EVJ46_00045</name>
</gene>
<organism evidence="2 3">
    <name type="scientific">Acididesulfobacter guangdongensis</name>
    <dbReference type="NCBI Taxonomy" id="2597225"/>
    <lineage>
        <taxon>Bacteria</taxon>
        <taxon>Deltaproteobacteria</taxon>
        <taxon>Candidatus Acidulodesulfobacterales</taxon>
        <taxon>Candidatus Acididesulfobacter</taxon>
    </lineage>
</organism>
<feature type="domain" description="Helix-turn-helix" evidence="1">
    <location>
        <begin position="5"/>
        <end position="52"/>
    </location>
</feature>
<dbReference type="EMBL" id="SGBC01000001">
    <property type="protein sequence ID" value="RZD16667.1"/>
    <property type="molecule type" value="Genomic_DNA"/>
</dbReference>
<dbReference type="InterPro" id="IPR036388">
    <property type="entry name" value="WH-like_DNA-bd_sf"/>
</dbReference>
<dbReference type="NCBIfam" id="TIGR01764">
    <property type="entry name" value="excise"/>
    <property type="match status" value="1"/>
</dbReference>
<dbReference type="GO" id="GO:0003677">
    <property type="term" value="F:DNA binding"/>
    <property type="evidence" value="ECO:0007669"/>
    <property type="project" value="UniProtKB-KW"/>
</dbReference>
<evidence type="ECO:0000259" key="1">
    <source>
        <dbReference type="Pfam" id="PF12728"/>
    </source>
</evidence>
<dbReference type="InterPro" id="IPR009061">
    <property type="entry name" value="DNA-bd_dom_put_sf"/>
</dbReference>
<name>A0A519BHB5_ACIG2</name>
<evidence type="ECO:0000313" key="2">
    <source>
        <dbReference type="EMBL" id="RZD16667.1"/>
    </source>
</evidence>
<comment type="caution">
    <text evidence="2">The sequence shown here is derived from an EMBL/GenBank/DDBJ whole genome shotgun (WGS) entry which is preliminary data.</text>
</comment>
<dbReference type="AlphaFoldDB" id="A0A519BHB5"/>